<dbReference type="EC" id="3.6.1.-" evidence="7"/>
<keyword evidence="7" id="KW-0479">Metal-binding</keyword>
<evidence type="ECO:0000259" key="8">
    <source>
        <dbReference type="Pfam" id="PF08652"/>
    </source>
</evidence>
<dbReference type="GO" id="GO:0000166">
    <property type="term" value="F:nucleotide binding"/>
    <property type="evidence" value="ECO:0007669"/>
    <property type="project" value="UniProtKB-KW"/>
</dbReference>
<keyword evidence="7" id="KW-0547">Nucleotide-binding</keyword>
<organism evidence="9 10">
    <name type="scientific">Oleoguttula mirabilis</name>
    <dbReference type="NCBI Taxonomy" id="1507867"/>
    <lineage>
        <taxon>Eukaryota</taxon>
        <taxon>Fungi</taxon>
        <taxon>Dikarya</taxon>
        <taxon>Ascomycota</taxon>
        <taxon>Pezizomycotina</taxon>
        <taxon>Dothideomycetes</taxon>
        <taxon>Dothideomycetidae</taxon>
        <taxon>Mycosphaerellales</taxon>
        <taxon>Teratosphaeriaceae</taxon>
        <taxon>Oleoguttula</taxon>
    </lineage>
</organism>
<dbReference type="GO" id="GO:0000956">
    <property type="term" value="P:nuclear-transcribed mRNA catabolic process"/>
    <property type="evidence" value="ECO:0007669"/>
    <property type="project" value="TreeGrafter"/>
</dbReference>
<keyword evidence="7" id="KW-0378">Hydrolase</keyword>
<comment type="subcellular location">
    <subcellularLocation>
        <location evidence="7">Nucleus</location>
    </subcellularLocation>
</comment>
<evidence type="ECO:0000313" key="9">
    <source>
        <dbReference type="EMBL" id="KAK4548420.1"/>
    </source>
</evidence>
<accession>A0AAV9JSM4</accession>
<evidence type="ECO:0000313" key="10">
    <source>
        <dbReference type="Proteomes" id="UP001324427"/>
    </source>
</evidence>
<comment type="catalytic activity">
    <reaction evidence="3">
        <text>a 5'-end (N(7)-methyl 5'-triphosphoguanosine)-ribonucleoside-ribonucleotide in mRNA + H2O = a (N(7)-methyl 5'-triphosphoguanosine)-nucleoside + a 5'-end phospho-ribonucleoside in mRNA + H(+)</text>
        <dbReference type="Rhea" id="RHEA:66928"/>
        <dbReference type="Rhea" id="RHEA-COMP:15692"/>
        <dbReference type="Rhea" id="RHEA-COMP:17313"/>
        <dbReference type="ChEBI" id="CHEBI:15377"/>
        <dbReference type="ChEBI" id="CHEBI:15378"/>
        <dbReference type="ChEBI" id="CHEBI:138282"/>
        <dbReference type="ChEBI" id="CHEBI:172876"/>
        <dbReference type="ChEBI" id="CHEBI:172877"/>
    </reaction>
    <physiologicalReaction direction="left-to-right" evidence="3">
        <dbReference type="Rhea" id="RHEA:66929"/>
    </physiologicalReaction>
</comment>
<comment type="catalytic activity">
    <reaction evidence="4">
        <text>a 5'-end triphospho-ribonucleoside in mRNA + H2O = a 5'-end phospho-ribonucleoside in mRNA + diphosphate + H(+)</text>
        <dbReference type="Rhea" id="RHEA:78683"/>
        <dbReference type="Rhea" id="RHEA-COMP:15692"/>
        <dbReference type="Rhea" id="RHEA-COMP:17164"/>
        <dbReference type="ChEBI" id="CHEBI:15377"/>
        <dbReference type="ChEBI" id="CHEBI:15378"/>
        <dbReference type="ChEBI" id="CHEBI:33019"/>
        <dbReference type="ChEBI" id="CHEBI:138282"/>
        <dbReference type="ChEBI" id="CHEBI:167618"/>
    </reaction>
    <physiologicalReaction direction="left-to-right" evidence="4">
        <dbReference type="Rhea" id="RHEA:78684"/>
    </physiologicalReaction>
</comment>
<dbReference type="InterPro" id="IPR013961">
    <property type="entry name" value="RAI1"/>
</dbReference>
<comment type="function">
    <text evidence="5">Decapping enzyme for NAD-capped RNAs: specifically hydrolyzes the nicotinamide adenine dinucleotide (NAD) cap from a subset of RNAs by removing the entire NAD moiety from the 5'-end of an NAD-capped RNA. The NAD-cap is present at the 5'-end of some RNAs and snoRNAs. In contrast to the canonical 5'-end N7 methylguanosine (m7G) cap, the NAD cap promotes mRNA decay. Also acts as a non-canonical decapping enzyme that removes the entire cap structure of m7G capped or incompletely capped RNAs. Has decapping activity toward incomplete 5'-end m7G cap mRNAs such as unmethylated 5'-end-capped RNA (cap0), while it has no activity toward 2'-O-ribose methylated m7G cap (cap1). Also possesses RNA 5'-pyrophosphohydrolase activity by hydrolyzing the 5'-end triphosphate to release pyrophosphates. Stimulates exoribonuclease activity of Rat1, allowing it to degrade RNAs with stable secondary structure more effectively.</text>
</comment>
<evidence type="ECO:0000256" key="6">
    <source>
        <dbReference type="ARBA" id="ARBA00048124"/>
    </source>
</evidence>
<reference evidence="9 10" key="1">
    <citation type="submission" date="2021-11" db="EMBL/GenBank/DDBJ databases">
        <title>Black yeast isolated from Biological Soil Crust.</title>
        <authorList>
            <person name="Kurbessoian T."/>
        </authorList>
    </citation>
    <scope>NUCLEOTIDE SEQUENCE [LARGE SCALE GENOMIC DNA]</scope>
    <source>
        <strain evidence="9 10">CCFEE 5522</strain>
    </source>
</reference>
<dbReference type="PANTHER" id="PTHR12395">
    <property type="entry name" value="DOM-3 RELATED"/>
    <property type="match status" value="1"/>
</dbReference>
<protein>
    <recommendedName>
        <fullName evidence="7">Decapping nuclease</fullName>
        <ecNumber evidence="7">3.6.1.-</ecNumber>
    </recommendedName>
</protein>
<keyword evidence="7" id="KW-0540">Nuclease</keyword>
<dbReference type="InterPro" id="IPR039039">
    <property type="entry name" value="RAI1-like_fam"/>
</dbReference>
<keyword evidence="7" id="KW-0694">RNA-binding</keyword>
<sequence length="398" mass="44758">MATFDFHQLDRFSGSSTSIRRPREFTYFSFDEKHELRPLSTESLSYYHPPVFNAPGTHAPPIDLSAGFDTFVQRDDGIDEHLDALLDTLQAHEEQLLQSVQEDDTKIGDVRTQADVITWRGMMTKILTAAFDIFNEFEMNATCFQGTIFVEENNAAKAARRTAQNTQNTPRGGVPQEMMQYWGYKFETLSVLPKPWAECTRHEIEAREVQTVNNNAQFCSIVRTGIGATSLIIAGEVDAVLGEKPDSPDDPIPWVELKTSAEQTGHPREAVKFERKLLNYWAQSFLLAVPTIMVGFRTPDGFLTRIQELSTQRIPSMVKQGSRTWDGNVCINLTGAFLEILKRTVVGGGVWRISRKQGEKRIEVFKVEDAGTGNIIRPSFKAHREKLRALEIAAALGS</sequence>
<evidence type="ECO:0000256" key="3">
    <source>
        <dbReference type="ARBA" id="ARBA00044676"/>
    </source>
</evidence>
<dbReference type="EMBL" id="JAVFHQ010000007">
    <property type="protein sequence ID" value="KAK4548420.1"/>
    <property type="molecule type" value="Genomic_DNA"/>
</dbReference>
<evidence type="ECO:0000256" key="7">
    <source>
        <dbReference type="RuleBase" id="RU367113"/>
    </source>
</evidence>
<dbReference type="Pfam" id="PF08652">
    <property type="entry name" value="RAI1"/>
    <property type="match status" value="1"/>
</dbReference>
<evidence type="ECO:0000256" key="1">
    <source>
        <dbReference type="ARBA" id="ARBA00001968"/>
    </source>
</evidence>
<dbReference type="PANTHER" id="PTHR12395:SF9">
    <property type="entry name" value="DECAPPING AND EXORIBONUCLEASE PROTEIN"/>
    <property type="match status" value="1"/>
</dbReference>
<dbReference type="GO" id="GO:0003723">
    <property type="term" value="F:RNA binding"/>
    <property type="evidence" value="ECO:0007669"/>
    <property type="project" value="UniProtKB-KW"/>
</dbReference>
<dbReference type="Proteomes" id="UP001324427">
    <property type="component" value="Unassembled WGS sequence"/>
</dbReference>
<dbReference type="AlphaFoldDB" id="A0AAV9JSM4"/>
<comment type="similarity">
    <text evidence="2 7">Belongs to the DXO/Dom3Z family.</text>
</comment>
<dbReference type="GO" id="GO:0004518">
    <property type="term" value="F:nuclease activity"/>
    <property type="evidence" value="ECO:0007669"/>
    <property type="project" value="UniProtKB-KW"/>
</dbReference>
<name>A0AAV9JSM4_9PEZI</name>
<evidence type="ECO:0000256" key="2">
    <source>
        <dbReference type="ARBA" id="ARBA00006562"/>
    </source>
</evidence>
<dbReference type="GO" id="GO:0110155">
    <property type="term" value="P:NAD-cap decapping"/>
    <property type="evidence" value="ECO:0007669"/>
    <property type="project" value="TreeGrafter"/>
</dbReference>
<evidence type="ECO:0000256" key="5">
    <source>
        <dbReference type="ARBA" id="ARBA00046211"/>
    </source>
</evidence>
<keyword evidence="7" id="KW-0539">Nucleus</keyword>
<dbReference type="GO" id="GO:0046872">
    <property type="term" value="F:metal ion binding"/>
    <property type="evidence" value="ECO:0007669"/>
    <property type="project" value="UniProtKB-KW"/>
</dbReference>
<gene>
    <name evidence="9" type="ORF">LTR36_009330</name>
</gene>
<dbReference type="GO" id="GO:0005829">
    <property type="term" value="C:cytosol"/>
    <property type="evidence" value="ECO:0007669"/>
    <property type="project" value="TreeGrafter"/>
</dbReference>
<proteinExistence type="inferred from homology"/>
<dbReference type="GO" id="GO:0034353">
    <property type="term" value="F:mRNA 5'-diphosphatase activity"/>
    <property type="evidence" value="ECO:0007669"/>
    <property type="project" value="TreeGrafter"/>
</dbReference>
<keyword evidence="10" id="KW-1185">Reference proteome</keyword>
<comment type="cofactor">
    <cofactor evidence="1 7">
        <name>a divalent metal cation</name>
        <dbReference type="ChEBI" id="CHEBI:60240"/>
    </cofactor>
</comment>
<comment type="catalytic activity">
    <reaction evidence="6">
        <text>a 5'-end NAD(+)-phospho-ribonucleoside in mRNA + H2O = a 5'-end phospho-ribonucleoside in mRNA + NAD(+) + H(+)</text>
        <dbReference type="Rhea" id="RHEA:60880"/>
        <dbReference type="Rhea" id="RHEA-COMP:15692"/>
        <dbReference type="Rhea" id="RHEA-COMP:15698"/>
        <dbReference type="ChEBI" id="CHEBI:15377"/>
        <dbReference type="ChEBI" id="CHEBI:15378"/>
        <dbReference type="ChEBI" id="CHEBI:57540"/>
        <dbReference type="ChEBI" id="CHEBI:138282"/>
        <dbReference type="ChEBI" id="CHEBI:144029"/>
    </reaction>
    <physiologicalReaction direction="left-to-right" evidence="6">
        <dbReference type="Rhea" id="RHEA:60881"/>
    </physiologicalReaction>
</comment>
<evidence type="ECO:0000256" key="4">
    <source>
        <dbReference type="ARBA" id="ARBA00044692"/>
    </source>
</evidence>
<comment type="caution">
    <text evidence="9">The sequence shown here is derived from an EMBL/GenBank/DDBJ whole genome shotgun (WGS) entry which is preliminary data.</text>
</comment>
<dbReference type="GO" id="GO:0005634">
    <property type="term" value="C:nucleus"/>
    <property type="evidence" value="ECO:0007669"/>
    <property type="project" value="UniProtKB-SubCell"/>
</dbReference>
<feature type="domain" description="RAI1-like" evidence="8">
    <location>
        <begin position="20"/>
        <end position="380"/>
    </location>
</feature>